<organism evidence="2 3">
    <name type="scientific">Desmonostoc muscorum LEGE 12446</name>
    <dbReference type="NCBI Taxonomy" id="1828758"/>
    <lineage>
        <taxon>Bacteria</taxon>
        <taxon>Bacillati</taxon>
        <taxon>Cyanobacteriota</taxon>
        <taxon>Cyanophyceae</taxon>
        <taxon>Nostocales</taxon>
        <taxon>Nostocaceae</taxon>
        <taxon>Desmonostoc</taxon>
    </lineage>
</organism>
<keyword evidence="3" id="KW-1185">Reference proteome</keyword>
<dbReference type="SUPFAM" id="SSF63825">
    <property type="entry name" value="YWTD domain"/>
    <property type="match status" value="1"/>
</dbReference>
<dbReference type="Pfam" id="PF16261">
    <property type="entry name" value="DUF4915"/>
    <property type="match status" value="1"/>
</dbReference>
<dbReference type="InterPro" id="IPR000182">
    <property type="entry name" value="GNAT_dom"/>
</dbReference>
<dbReference type="InterPro" id="IPR017481">
    <property type="entry name" value="CHP03032"/>
</dbReference>
<gene>
    <name evidence="2" type="ORF">IQ276_36730</name>
</gene>
<protein>
    <submittedName>
        <fullName evidence="2">TIGR03032 family protein</fullName>
    </submittedName>
</protein>
<dbReference type="Proteomes" id="UP000622533">
    <property type="component" value="Unassembled WGS sequence"/>
</dbReference>
<reference evidence="2" key="1">
    <citation type="submission" date="2020-10" db="EMBL/GenBank/DDBJ databases">
        <authorList>
            <person name="Castelo-Branco R."/>
            <person name="Eusebio N."/>
            <person name="Adriana R."/>
            <person name="Vieira A."/>
            <person name="Brugerolle De Fraissinette N."/>
            <person name="Rezende De Castro R."/>
            <person name="Schneider M.P."/>
            <person name="Vasconcelos V."/>
            <person name="Leao P.N."/>
        </authorList>
    </citation>
    <scope>NUCLEOTIDE SEQUENCE</scope>
    <source>
        <strain evidence="2">LEGE 12446</strain>
    </source>
</reference>
<name>A0A8J7AKZ8_DESMC</name>
<comment type="caution">
    <text evidence="2">The sequence shown here is derived from an EMBL/GenBank/DDBJ whole genome shotgun (WGS) entry which is preliminary data.</text>
</comment>
<dbReference type="AlphaFoldDB" id="A0A8J7AKZ8"/>
<dbReference type="CDD" id="cd04301">
    <property type="entry name" value="NAT_SF"/>
    <property type="match status" value="1"/>
</dbReference>
<dbReference type="EMBL" id="JADEXS010001053">
    <property type="protein sequence ID" value="MBE9027772.1"/>
    <property type="molecule type" value="Genomic_DNA"/>
</dbReference>
<dbReference type="RefSeq" id="WP_193925581.1">
    <property type="nucleotide sequence ID" value="NZ_JADEXS020000001.1"/>
</dbReference>
<dbReference type="Pfam" id="PF00583">
    <property type="entry name" value="Acetyltransf_1"/>
    <property type="match status" value="1"/>
</dbReference>
<evidence type="ECO:0000313" key="3">
    <source>
        <dbReference type="Proteomes" id="UP000622533"/>
    </source>
</evidence>
<dbReference type="Gene3D" id="3.40.630.30">
    <property type="match status" value="1"/>
</dbReference>
<dbReference type="InterPro" id="IPR016181">
    <property type="entry name" value="Acyl_CoA_acyltransferase"/>
</dbReference>
<accession>A0A8J7AKZ8</accession>
<proteinExistence type="predicted"/>
<dbReference type="PROSITE" id="PS51186">
    <property type="entry name" value="GNAT"/>
    <property type="match status" value="1"/>
</dbReference>
<sequence>MQTRPANFTPALKIAVSHELNPWLAQQNLSLAFTTYQTNRLFFVSSQANGQLQLQERLFDKPMGLFATDNRLYMTSRYQLWHFDNLLGSSKNYGEGVSEALLQADRLYVPRTAYTTGDVNAHEVVLDNAGKVIFVNTDFSCLATLSPDYNFVPIWQPPFISKLVAEDRCHLNGLAMVEGKPSYVTACSTTDIAAGWRNHRHDGGVVIDVNQNEIIATGLSMPHSPRWYQGKLWLLNSGTGELGYIQDRQFHPITFCPGFVRGLAFWENFAFVGLSKLRSQSFTGLTLEKRLIAQGNRPECGLMVIDLQTGTPLHWLYFQEVIEELFDVVVLPGVLQPQAIGLQGDEIQRLVTFPNSGGIVTTKPTAHRPSLGTAAPVAGLPSPNPIVGAQALHPEVKYQRVYHLNSSNAKDYNHLTYPNLQKRWRNQPPQGELVGLSASVGGAIVGLAISERINPQLGEIISLFVLPEYRRQGIGTRLVAYLEKDRTYATGTMRSLTNSTKVL</sequence>
<evidence type="ECO:0000259" key="1">
    <source>
        <dbReference type="PROSITE" id="PS51186"/>
    </source>
</evidence>
<evidence type="ECO:0000313" key="2">
    <source>
        <dbReference type="EMBL" id="MBE9027772.1"/>
    </source>
</evidence>
<dbReference type="NCBIfam" id="TIGR03032">
    <property type="entry name" value="TIGR03032 family protein"/>
    <property type="match status" value="1"/>
</dbReference>
<dbReference type="GO" id="GO:0016747">
    <property type="term" value="F:acyltransferase activity, transferring groups other than amino-acyl groups"/>
    <property type="evidence" value="ECO:0007669"/>
    <property type="project" value="InterPro"/>
</dbReference>
<feature type="domain" description="N-acetyltransferase" evidence="1">
    <location>
        <begin position="391"/>
        <end position="503"/>
    </location>
</feature>
<dbReference type="SUPFAM" id="SSF55729">
    <property type="entry name" value="Acyl-CoA N-acyltransferases (Nat)"/>
    <property type="match status" value="1"/>
</dbReference>